<gene>
    <name evidence="1" type="ORF">KQX54_008807</name>
</gene>
<comment type="caution">
    <text evidence="1">The sequence shown here is derived from an EMBL/GenBank/DDBJ whole genome shotgun (WGS) entry which is preliminary data.</text>
</comment>
<protein>
    <submittedName>
        <fullName evidence="1">Uncharacterized protein</fullName>
    </submittedName>
</protein>
<evidence type="ECO:0000313" key="2">
    <source>
        <dbReference type="Proteomes" id="UP000826195"/>
    </source>
</evidence>
<organism evidence="1 2">
    <name type="scientific">Cotesia glomerata</name>
    <name type="common">Lepidopteran parasitic wasp</name>
    <name type="synonym">Apanteles glomeratus</name>
    <dbReference type="NCBI Taxonomy" id="32391"/>
    <lineage>
        <taxon>Eukaryota</taxon>
        <taxon>Metazoa</taxon>
        <taxon>Ecdysozoa</taxon>
        <taxon>Arthropoda</taxon>
        <taxon>Hexapoda</taxon>
        <taxon>Insecta</taxon>
        <taxon>Pterygota</taxon>
        <taxon>Neoptera</taxon>
        <taxon>Endopterygota</taxon>
        <taxon>Hymenoptera</taxon>
        <taxon>Apocrita</taxon>
        <taxon>Ichneumonoidea</taxon>
        <taxon>Braconidae</taxon>
        <taxon>Microgastrinae</taxon>
        <taxon>Cotesia</taxon>
    </lineage>
</organism>
<keyword evidence="2" id="KW-1185">Reference proteome</keyword>
<dbReference type="Proteomes" id="UP000826195">
    <property type="component" value="Unassembled WGS sequence"/>
</dbReference>
<evidence type="ECO:0000313" key="1">
    <source>
        <dbReference type="EMBL" id="KAH0552334.1"/>
    </source>
</evidence>
<name>A0AAV7IGG3_COTGL</name>
<proteinExistence type="predicted"/>
<sequence>MTVPWGLEGWKKDMNNTECIGMRVTVGPRQIDSSHVTMATHNYSDFRLVDILPLGYFVADLATFTTNIQSTNANLTSTSKYFSFLREFIDSSQFMDYGLAVDPTVWPEEVRRKLRIKKQGTKSQACA</sequence>
<reference evidence="1 2" key="1">
    <citation type="journal article" date="2021" name="J. Hered.">
        <title>A chromosome-level genome assembly of the parasitoid wasp, Cotesia glomerata (Hymenoptera: Braconidae).</title>
        <authorList>
            <person name="Pinto B.J."/>
            <person name="Weis J.J."/>
            <person name="Gamble T."/>
            <person name="Ode P.J."/>
            <person name="Paul R."/>
            <person name="Zaspel J.M."/>
        </authorList>
    </citation>
    <scope>NUCLEOTIDE SEQUENCE [LARGE SCALE GENOMIC DNA]</scope>
    <source>
        <strain evidence="1">CgM1</strain>
    </source>
</reference>
<dbReference type="EMBL" id="JAHXZJ010001492">
    <property type="protein sequence ID" value="KAH0552334.1"/>
    <property type="molecule type" value="Genomic_DNA"/>
</dbReference>
<accession>A0AAV7IGG3</accession>
<dbReference type="AlphaFoldDB" id="A0AAV7IGG3"/>